<sequence length="370" mass="41154">MAPPETRQLLLRREAQLEFPLLKRIRGDFGSTRCRCRRTPGTAPSLRVSSGASPTTSVSSKESLGACAPATIGASRSPESGGLSQGCASTPQTVFFFFFGVYISQRLERRTSVFGSAENVRIVILRLCVAFTRSASKIGESTHEEVLSGRGGRFPRIRTSNRAVSEGERCWEPLGSQKASAIKGRGGLGQHQSVMRASLAKVFRRDSSSEICSRESTPEVDDLRRRRSGFFGRLSFGRTSGRRFGGASRSDSESEGQQKVDLLLTEIKVSGAGDASKKKDVQMLENATQRYCQQTKEEAERRIRAEQELARVRSGVARVVAEHQELIRQVRILRMMVEFDGRKRELFERKKATLRNFPSRREPRGTFAPT</sequence>
<keyword evidence="3" id="KW-1185">Reference proteome</keyword>
<dbReference type="AlphaFoldDB" id="A0AA39MA33"/>
<dbReference type="Proteomes" id="UP001175271">
    <property type="component" value="Unassembled WGS sequence"/>
</dbReference>
<evidence type="ECO:0000313" key="2">
    <source>
        <dbReference type="EMBL" id="KAK0426065.1"/>
    </source>
</evidence>
<organism evidence="2 3">
    <name type="scientific">Steinernema hermaphroditum</name>
    <dbReference type="NCBI Taxonomy" id="289476"/>
    <lineage>
        <taxon>Eukaryota</taxon>
        <taxon>Metazoa</taxon>
        <taxon>Ecdysozoa</taxon>
        <taxon>Nematoda</taxon>
        <taxon>Chromadorea</taxon>
        <taxon>Rhabditida</taxon>
        <taxon>Tylenchina</taxon>
        <taxon>Panagrolaimomorpha</taxon>
        <taxon>Strongyloidoidea</taxon>
        <taxon>Steinernematidae</taxon>
        <taxon>Steinernema</taxon>
    </lineage>
</organism>
<evidence type="ECO:0000313" key="3">
    <source>
        <dbReference type="Proteomes" id="UP001175271"/>
    </source>
</evidence>
<proteinExistence type="predicted"/>
<dbReference type="EMBL" id="JAUCMV010000001">
    <property type="protein sequence ID" value="KAK0426065.1"/>
    <property type="molecule type" value="Genomic_DNA"/>
</dbReference>
<accession>A0AA39MA33</accession>
<reference evidence="2" key="1">
    <citation type="submission" date="2023-06" db="EMBL/GenBank/DDBJ databases">
        <title>Genomic analysis of the entomopathogenic nematode Steinernema hermaphroditum.</title>
        <authorList>
            <person name="Schwarz E.M."/>
            <person name="Heppert J.K."/>
            <person name="Baniya A."/>
            <person name="Schwartz H.T."/>
            <person name="Tan C.-H."/>
            <person name="Antoshechkin I."/>
            <person name="Sternberg P.W."/>
            <person name="Goodrich-Blair H."/>
            <person name="Dillman A.R."/>
        </authorList>
    </citation>
    <scope>NUCLEOTIDE SEQUENCE</scope>
    <source>
        <strain evidence="2">PS9179</strain>
        <tissue evidence="2">Whole animal</tissue>
    </source>
</reference>
<protein>
    <submittedName>
        <fullName evidence="2">Uncharacterized protein</fullName>
    </submittedName>
</protein>
<feature type="compositionally biased region" description="Low complexity" evidence="1">
    <location>
        <begin position="48"/>
        <end position="60"/>
    </location>
</feature>
<name>A0AA39MA33_9BILA</name>
<feature type="region of interest" description="Disordered" evidence="1">
    <location>
        <begin position="39"/>
        <end position="61"/>
    </location>
</feature>
<evidence type="ECO:0000256" key="1">
    <source>
        <dbReference type="SAM" id="MobiDB-lite"/>
    </source>
</evidence>
<gene>
    <name evidence="2" type="ORF">QR680_009525</name>
</gene>
<comment type="caution">
    <text evidence="2">The sequence shown here is derived from an EMBL/GenBank/DDBJ whole genome shotgun (WGS) entry which is preliminary data.</text>
</comment>